<dbReference type="EMBL" id="JXTC01000333">
    <property type="protein sequence ID" value="PON63800.1"/>
    <property type="molecule type" value="Genomic_DNA"/>
</dbReference>
<keyword evidence="3" id="KW-1185">Reference proteome</keyword>
<evidence type="ECO:0000313" key="2">
    <source>
        <dbReference type="EMBL" id="PON63800.1"/>
    </source>
</evidence>
<comment type="caution">
    <text evidence="2">The sequence shown here is derived from an EMBL/GenBank/DDBJ whole genome shotgun (WGS) entry which is preliminary data.</text>
</comment>
<dbReference type="InParanoid" id="A0A2P5CRX8"/>
<evidence type="ECO:0000313" key="3">
    <source>
        <dbReference type="Proteomes" id="UP000237000"/>
    </source>
</evidence>
<dbReference type="Proteomes" id="UP000237000">
    <property type="component" value="Unassembled WGS sequence"/>
</dbReference>
<evidence type="ECO:0000256" key="1">
    <source>
        <dbReference type="SAM" id="MobiDB-lite"/>
    </source>
</evidence>
<reference evidence="3" key="1">
    <citation type="submission" date="2016-06" db="EMBL/GenBank/DDBJ databases">
        <title>Parallel loss of symbiosis genes in relatives of nitrogen-fixing non-legume Parasponia.</title>
        <authorList>
            <person name="Van Velzen R."/>
            <person name="Holmer R."/>
            <person name="Bu F."/>
            <person name="Rutten L."/>
            <person name="Van Zeijl A."/>
            <person name="Liu W."/>
            <person name="Santuari L."/>
            <person name="Cao Q."/>
            <person name="Sharma T."/>
            <person name="Shen D."/>
            <person name="Roswanjaya Y."/>
            <person name="Wardhani T."/>
            <person name="Kalhor M.S."/>
            <person name="Jansen J."/>
            <person name="Van den Hoogen J."/>
            <person name="Gungor B."/>
            <person name="Hartog M."/>
            <person name="Hontelez J."/>
            <person name="Verver J."/>
            <person name="Yang W.-C."/>
            <person name="Schijlen E."/>
            <person name="Repin R."/>
            <person name="Schilthuizen M."/>
            <person name="Schranz E."/>
            <person name="Heidstra R."/>
            <person name="Miyata K."/>
            <person name="Fedorova E."/>
            <person name="Kohlen W."/>
            <person name="Bisseling T."/>
            <person name="Smit S."/>
            <person name="Geurts R."/>
        </authorList>
    </citation>
    <scope>NUCLEOTIDE SEQUENCE [LARGE SCALE GENOMIC DNA]</scope>
    <source>
        <strain evidence="3">cv. RG33-2</strain>
    </source>
</reference>
<name>A0A2P5CRX8_TREOI</name>
<protein>
    <submittedName>
        <fullName evidence="2">Uncharacterized protein</fullName>
    </submittedName>
</protein>
<proteinExistence type="predicted"/>
<dbReference type="AlphaFoldDB" id="A0A2P5CRX8"/>
<accession>A0A2P5CRX8</accession>
<feature type="region of interest" description="Disordered" evidence="1">
    <location>
        <begin position="53"/>
        <end position="85"/>
    </location>
</feature>
<organism evidence="2 3">
    <name type="scientific">Trema orientale</name>
    <name type="common">Charcoal tree</name>
    <name type="synonym">Celtis orientalis</name>
    <dbReference type="NCBI Taxonomy" id="63057"/>
    <lineage>
        <taxon>Eukaryota</taxon>
        <taxon>Viridiplantae</taxon>
        <taxon>Streptophyta</taxon>
        <taxon>Embryophyta</taxon>
        <taxon>Tracheophyta</taxon>
        <taxon>Spermatophyta</taxon>
        <taxon>Magnoliopsida</taxon>
        <taxon>eudicotyledons</taxon>
        <taxon>Gunneridae</taxon>
        <taxon>Pentapetalae</taxon>
        <taxon>rosids</taxon>
        <taxon>fabids</taxon>
        <taxon>Rosales</taxon>
        <taxon>Cannabaceae</taxon>
        <taxon>Trema</taxon>
    </lineage>
</organism>
<gene>
    <name evidence="2" type="ORF">TorRG33x02_275100</name>
</gene>
<sequence>MVYEAIPAKWNSTPSSLDSYSSTWVFSVVPSGPAISTSSIVTTLLLVCTPSITPTSEDDSTSSHHHSCPHLCNSRTMKAPDCRLT</sequence>